<protein>
    <submittedName>
        <fullName evidence="1">Aspartyl-phosphate phosphatase Spo0E family protein</fullName>
    </submittedName>
</protein>
<organism evidence="1 2">
    <name type="scientific">Sporosarcina saromensis</name>
    <dbReference type="NCBI Taxonomy" id="359365"/>
    <lineage>
        <taxon>Bacteria</taxon>
        <taxon>Bacillati</taxon>
        <taxon>Bacillota</taxon>
        <taxon>Bacilli</taxon>
        <taxon>Bacillales</taxon>
        <taxon>Caryophanaceae</taxon>
        <taxon>Sporosarcina</taxon>
    </lineage>
</organism>
<dbReference type="InterPro" id="IPR018540">
    <property type="entry name" value="Spo0E-like"/>
</dbReference>
<dbReference type="EMBL" id="JAUBDI010000001">
    <property type="protein sequence ID" value="MDW0111684.1"/>
    <property type="molecule type" value="Genomic_DNA"/>
</dbReference>
<gene>
    <name evidence="1" type="ORF">QT711_00710</name>
</gene>
<dbReference type="RefSeq" id="WP_317941572.1">
    <property type="nucleotide sequence ID" value="NZ_JAUBDI010000001.1"/>
</dbReference>
<comment type="caution">
    <text evidence="1">The sequence shown here is derived from an EMBL/GenBank/DDBJ whole genome shotgun (WGS) entry which is preliminary data.</text>
</comment>
<dbReference type="SUPFAM" id="SSF140500">
    <property type="entry name" value="BAS1536-like"/>
    <property type="match status" value="1"/>
</dbReference>
<sequence length="52" mass="6096">MKLVSKQLLSLQIYIKRSKMIKKAQDQGFTHPETIAYSQQLDTLLNRYQNIA</sequence>
<evidence type="ECO:0000313" key="2">
    <source>
        <dbReference type="Proteomes" id="UP001282284"/>
    </source>
</evidence>
<name>A0ABU4G3Z8_9BACL</name>
<keyword evidence="2" id="KW-1185">Reference proteome</keyword>
<dbReference type="InterPro" id="IPR037208">
    <property type="entry name" value="Spo0E-like_sf"/>
</dbReference>
<dbReference type="InterPro" id="IPR036638">
    <property type="entry name" value="HLH_DNA-bd_sf"/>
</dbReference>
<dbReference type="Gene3D" id="4.10.280.10">
    <property type="entry name" value="Helix-loop-helix DNA-binding domain"/>
    <property type="match status" value="1"/>
</dbReference>
<dbReference type="Pfam" id="PF09388">
    <property type="entry name" value="SpoOE-like"/>
    <property type="match status" value="1"/>
</dbReference>
<evidence type="ECO:0000313" key="1">
    <source>
        <dbReference type="EMBL" id="MDW0111684.1"/>
    </source>
</evidence>
<proteinExistence type="predicted"/>
<reference evidence="1 2" key="1">
    <citation type="submission" date="2023-06" db="EMBL/GenBank/DDBJ databases">
        <title>Sporosarcina sp. nov., isolated from Korean traditional fermented seafood 'Jeotgal'.</title>
        <authorList>
            <person name="Yang A.I."/>
            <person name="Shin N.-R."/>
        </authorList>
    </citation>
    <scope>NUCLEOTIDE SEQUENCE [LARGE SCALE GENOMIC DNA]</scope>
    <source>
        <strain evidence="1 2">KCTC13119</strain>
    </source>
</reference>
<accession>A0ABU4G3Z8</accession>
<dbReference type="Proteomes" id="UP001282284">
    <property type="component" value="Unassembled WGS sequence"/>
</dbReference>